<sequence length="130" mass="15093">MCVEWVQVGSLRWNACREFMTDWILYVLRLPFLKYCEQPVTVVNFCAYSVLLEKQNDRDGEKCIEKSHRDHSHTILFSSGTGEMMRFRMMVRSTQGALLNSCPKFCRTAGVICLKSLIPVCLPFEMPLNF</sequence>
<accession>A0A8T0GUJ5</accession>
<name>A0A8T0GUJ5_CERPU</name>
<protein>
    <submittedName>
        <fullName evidence="1">Uncharacterized protein</fullName>
    </submittedName>
</protein>
<reference evidence="1" key="1">
    <citation type="submission" date="2020-06" db="EMBL/GenBank/DDBJ databases">
        <title>WGS assembly of Ceratodon purpureus strain R40.</title>
        <authorList>
            <person name="Carey S.B."/>
            <person name="Jenkins J."/>
            <person name="Shu S."/>
            <person name="Lovell J.T."/>
            <person name="Sreedasyam A."/>
            <person name="Maumus F."/>
            <person name="Tiley G.P."/>
            <person name="Fernandez-Pozo N."/>
            <person name="Barry K."/>
            <person name="Chen C."/>
            <person name="Wang M."/>
            <person name="Lipzen A."/>
            <person name="Daum C."/>
            <person name="Saski C.A."/>
            <person name="Payton A.C."/>
            <person name="Mcbreen J.C."/>
            <person name="Conrad R.E."/>
            <person name="Kollar L.M."/>
            <person name="Olsson S."/>
            <person name="Huttunen S."/>
            <person name="Landis J.B."/>
            <person name="Wickett N.J."/>
            <person name="Johnson M.G."/>
            <person name="Rensing S.A."/>
            <person name="Grimwood J."/>
            <person name="Schmutz J."/>
            <person name="Mcdaniel S.F."/>
        </authorList>
    </citation>
    <scope>NUCLEOTIDE SEQUENCE</scope>
    <source>
        <strain evidence="1">R40</strain>
    </source>
</reference>
<dbReference type="Proteomes" id="UP000822688">
    <property type="component" value="Chromosome 9"/>
</dbReference>
<proteinExistence type="predicted"/>
<evidence type="ECO:0000313" key="1">
    <source>
        <dbReference type="EMBL" id="KAG0561348.1"/>
    </source>
</evidence>
<organism evidence="1 2">
    <name type="scientific">Ceratodon purpureus</name>
    <name type="common">Fire moss</name>
    <name type="synonym">Dicranum purpureum</name>
    <dbReference type="NCBI Taxonomy" id="3225"/>
    <lineage>
        <taxon>Eukaryota</taxon>
        <taxon>Viridiplantae</taxon>
        <taxon>Streptophyta</taxon>
        <taxon>Embryophyta</taxon>
        <taxon>Bryophyta</taxon>
        <taxon>Bryophytina</taxon>
        <taxon>Bryopsida</taxon>
        <taxon>Dicranidae</taxon>
        <taxon>Pseudoditrichales</taxon>
        <taxon>Ditrichaceae</taxon>
        <taxon>Ceratodon</taxon>
    </lineage>
</organism>
<dbReference type="EMBL" id="CM026430">
    <property type="protein sequence ID" value="KAG0561348.1"/>
    <property type="molecule type" value="Genomic_DNA"/>
</dbReference>
<gene>
    <name evidence="1" type="ORF">KC19_9G057700</name>
</gene>
<dbReference type="AlphaFoldDB" id="A0A8T0GUJ5"/>
<evidence type="ECO:0000313" key="2">
    <source>
        <dbReference type="Proteomes" id="UP000822688"/>
    </source>
</evidence>
<comment type="caution">
    <text evidence="1">The sequence shown here is derived from an EMBL/GenBank/DDBJ whole genome shotgun (WGS) entry which is preliminary data.</text>
</comment>
<keyword evidence="2" id="KW-1185">Reference proteome</keyword>